<gene>
    <name evidence="3" type="ORF">Pan241w_41710</name>
</gene>
<evidence type="ECO:0000313" key="4">
    <source>
        <dbReference type="Proteomes" id="UP000317171"/>
    </source>
</evidence>
<reference evidence="3 4" key="1">
    <citation type="submission" date="2019-02" db="EMBL/GenBank/DDBJ databases">
        <title>Deep-cultivation of Planctomycetes and their phenomic and genomic characterization uncovers novel biology.</title>
        <authorList>
            <person name="Wiegand S."/>
            <person name="Jogler M."/>
            <person name="Boedeker C."/>
            <person name="Pinto D."/>
            <person name="Vollmers J."/>
            <person name="Rivas-Marin E."/>
            <person name="Kohn T."/>
            <person name="Peeters S.H."/>
            <person name="Heuer A."/>
            <person name="Rast P."/>
            <person name="Oberbeckmann S."/>
            <person name="Bunk B."/>
            <person name="Jeske O."/>
            <person name="Meyerdierks A."/>
            <person name="Storesund J.E."/>
            <person name="Kallscheuer N."/>
            <person name="Luecker S."/>
            <person name="Lage O.M."/>
            <person name="Pohl T."/>
            <person name="Merkel B.J."/>
            <person name="Hornburger P."/>
            <person name="Mueller R.-W."/>
            <person name="Bruemmer F."/>
            <person name="Labrenz M."/>
            <person name="Spormann A.M."/>
            <person name="Op den Camp H."/>
            <person name="Overmann J."/>
            <person name="Amann R."/>
            <person name="Jetten M.S.M."/>
            <person name="Mascher T."/>
            <person name="Medema M.H."/>
            <person name="Devos D.P."/>
            <person name="Kaster A.-K."/>
            <person name="Ovreas L."/>
            <person name="Rohde M."/>
            <person name="Galperin M.Y."/>
            <person name="Jogler C."/>
        </authorList>
    </citation>
    <scope>NUCLEOTIDE SEQUENCE [LARGE SCALE GENOMIC DNA]</scope>
    <source>
        <strain evidence="3 4">Pan241w</strain>
    </source>
</reference>
<evidence type="ECO:0000259" key="2">
    <source>
        <dbReference type="Pfam" id="PF06439"/>
    </source>
</evidence>
<dbReference type="GO" id="GO:0016787">
    <property type="term" value="F:hydrolase activity"/>
    <property type="evidence" value="ECO:0007669"/>
    <property type="project" value="InterPro"/>
</dbReference>
<dbReference type="EMBL" id="CP036269">
    <property type="protein sequence ID" value="QDT44066.1"/>
    <property type="molecule type" value="Genomic_DNA"/>
</dbReference>
<dbReference type="InterPro" id="IPR010496">
    <property type="entry name" value="AL/BT2_dom"/>
</dbReference>
<organism evidence="3 4">
    <name type="scientific">Gimesia alba</name>
    <dbReference type="NCBI Taxonomy" id="2527973"/>
    <lineage>
        <taxon>Bacteria</taxon>
        <taxon>Pseudomonadati</taxon>
        <taxon>Planctomycetota</taxon>
        <taxon>Planctomycetia</taxon>
        <taxon>Planctomycetales</taxon>
        <taxon>Planctomycetaceae</taxon>
        <taxon>Gimesia</taxon>
    </lineage>
</organism>
<protein>
    <recommendedName>
        <fullName evidence="2">3-keto-alpha-glucoside-1,2-lyase/3-keto-2-hydroxy-glucal hydratase domain-containing protein</fullName>
    </recommendedName>
</protein>
<evidence type="ECO:0000256" key="1">
    <source>
        <dbReference type="SAM" id="SignalP"/>
    </source>
</evidence>
<dbReference type="KEGG" id="gaz:Pan241w_41710"/>
<feature type="domain" description="3-keto-alpha-glucoside-1,2-lyase/3-keto-2-hydroxy-glucal hydratase" evidence="2">
    <location>
        <begin position="26"/>
        <end position="230"/>
    </location>
</feature>
<evidence type="ECO:0000313" key="3">
    <source>
        <dbReference type="EMBL" id="QDT44066.1"/>
    </source>
</evidence>
<dbReference type="RefSeq" id="WP_145219227.1">
    <property type="nucleotide sequence ID" value="NZ_CP036269.1"/>
</dbReference>
<feature type="chain" id="PRO_5021909492" description="3-keto-alpha-glucoside-1,2-lyase/3-keto-2-hydroxy-glucal hydratase domain-containing protein" evidence="1">
    <location>
        <begin position="23"/>
        <end position="233"/>
    </location>
</feature>
<dbReference type="Proteomes" id="UP000317171">
    <property type="component" value="Chromosome"/>
</dbReference>
<proteinExistence type="predicted"/>
<feature type="signal peptide" evidence="1">
    <location>
        <begin position="1"/>
        <end position="22"/>
    </location>
</feature>
<keyword evidence="4" id="KW-1185">Reference proteome</keyword>
<dbReference type="Gene3D" id="2.60.120.560">
    <property type="entry name" value="Exo-inulinase, domain 1"/>
    <property type="match status" value="1"/>
</dbReference>
<accession>A0A517RJM7</accession>
<dbReference type="Pfam" id="PF06439">
    <property type="entry name" value="3keto-disac_hyd"/>
    <property type="match status" value="1"/>
</dbReference>
<dbReference type="AlphaFoldDB" id="A0A517RJM7"/>
<keyword evidence="1" id="KW-0732">Signal</keyword>
<dbReference type="OrthoDB" id="9780017at2"/>
<name>A0A517RJM7_9PLAN</name>
<sequence length="233" mass="25923" precursor="true">MKHHLTFSAICIALLCNVTSYAGDKGFTPLFDGKTLDGWVQQGGKAKYEIVGDTIVGTSVPKTSNSFLCTKKKYGDFELEVDFKVDPLLNSGIQIRSNVFDEDKVIKIKDAKGKETKKKIPAGRVHGYQVEIDPSKRAWSGGIYDEARRGWLNNLADNKAAQKAFKQNEWNHYRIVCKGDSIKTWINGVPAADLKDGLTPEGFIALQVHGVGNDPKKIGKQVSWRNIKIKELK</sequence>